<reference evidence="1 2" key="1">
    <citation type="submission" date="2018-11" db="EMBL/GenBank/DDBJ databases">
        <authorList>
            <consortium name="Pathogen Informatics"/>
        </authorList>
    </citation>
    <scope>NUCLEOTIDE SEQUENCE [LARGE SCALE GENOMIC DNA]</scope>
</reference>
<evidence type="ECO:0000313" key="1">
    <source>
        <dbReference type="EMBL" id="VDM79206.1"/>
    </source>
</evidence>
<evidence type="ECO:0000313" key="2">
    <source>
        <dbReference type="Proteomes" id="UP000270094"/>
    </source>
</evidence>
<dbReference type="Proteomes" id="UP000270094">
    <property type="component" value="Unassembled WGS sequence"/>
</dbReference>
<organism evidence="1 2">
    <name type="scientific">Strongylus vulgaris</name>
    <name type="common">Blood worm</name>
    <dbReference type="NCBI Taxonomy" id="40348"/>
    <lineage>
        <taxon>Eukaryota</taxon>
        <taxon>Metazoa</taxon>
        <taxon>Ecdysozoa</taxon>
        <taxon>Nematoda</taxon>
        <taxon>Chromadorea</taxon>
        <taxon>Rhabditida</taxon>
        <taxon>Rhabditina</taxon>
        <taxon>Rhabditomorpha</taxon>
        <taxon>Strongyloidea</taxon>
        <taxon>Strongylidae</taxon>
        <taxon>Strongylus</taxon>
    </lineage>
</organism>
<dbReference type="EMBL" id="UYYB01104317">
    <property type="protein sequence ID" value="VDM79206.1"/>
    <property type="molecule type" value="Genomic_DNA"/>
</dbReference>
<dbReference type="AlphaFoldDB" id="A0A3P7J7G9"/>
<accession>A0A3P7J7G9</accession>
<gene>
    <name evidence="1" type="ORF">SVUK_LOCUS14204</name>
</gene>
<sequence>MFLFSMWVNHESSSTAHRYIQRRGASTRRPFYARISPSAAIQHNDGDDDEKKIRVECACACARATPLFDAMRVDYHFQFTVISISGEP</sequence>
<name>A0A3P7J7G9_STRVU</name>
<protein>
    <submittedName>
        <fullName evidence="1">Uncharacterized protein</fullName>
    </submittedName>
</protein>
<proteinExistence type="predicted"/>
<keyword evidence="2" id="KW-1185">Reference proteome</keyword>